<sequence length="253" mass="28559">MPASYESQSKHAECISQAVSALLRCWPPAYRPYWLRTRKDVTNVLKERLATHTLYNRLSGSTVDIKNLLFVSDPNRCMMKSYCNLQKLGSGAFGAVFKAQCKLTGEWRAIKKLPLSDVADDMAFVYAELEAMIHLHHPHVVKFYEHFEQENALFMVTELCDGGDFSELNHGIDDPQEVKLLIRDVTMALAYCHDHGVAHRALACAPSERAVRDGESFVRCCAVRGTRRGEEQCGDLCRGEVVKSLLFNTWSPC</sequence>
<dbReference type="Proteomes" id="UP001642484">
    <property type="component" value="Unassembled WGS sequence"/>
</dbReference>
<gene>
    <name evidence="6" type="ORF">CCMP2556_LOCUS24847</name>
</gene>
<organism evidence="6 7">
    <name type="scientific">Durusdinium trenchii</name>
    <dbReference type="NCBI Taxonomy" id="1381693"/>
    <lineage>
        <taxon>Eukaryota</taxon>
        <taxon>Sar</taxon>
        <taxon>Alveolata</taxon>
        <taxon>Dinophyceae</taxon>
        <taxon>Suessiales</taxon>
        <taxon>Symbiodiniaceae</taxon>
        <taxon>Durusdinium</taxon>
    </lineage>
</organism>
<protein>
    <recommendedName>
        <fullName evidence="5">Protein kinase domain-containing protein</fullName>
    </recommendedName>
</protein>
<dbReference type="InterPro" id="IPR000719">
    <property type="entry name" value="Prot_kinase_dom"/>
</dbReference>
<dbReference type="Pfam" id="PF00069">
    <property type="entry name" value="Pkinase"/>
    <property type="match status" value="1"/>
</dbReference>
<evidence type="ECO:0000256" key="3">
    <source>
        <dbReference type="ARBA" id="ARBA00022840"/>
    </source>
</evidence>
<dbReference type="Gene3D" id="1.10.510.10">
    <property type="entry name" value="Transferase(Phosphotransferase) domain 1"/>
    <property type="match status" value="1"/>
</dbReference>
<evidence type="ECO:0000313" key="7">
    <source>
        <dbReference type="Proteomes" id="UP001642484"/>
    </source>
</evidence>
<dbReference type="PROSITE" id="PS50011">
    <property type="entry name" value="PROTEIN_KINASE_DOM"/>
    <property type="match status" value="1"/>
</dbReference>
<evidence type="ECO:0000256" key="4">
    <source>
        <dbReference type="PROSITE-ProRule" id="PRU10141"/>
    </source>
</evidence>
<feature type="domain" description="Protein kinase" evidence="5">
    <location>
        <begin position="82"/>
        <end position="253"/>
    </location>
</feature>
<name>A0ABP0M9P5_9DINO</name>
<dbReference type="SUPFAM" id="SSF56112">
    <property type="entry name" value="Protein kinase-like (PK-like)"/>
    <property type="match status" value="1"/>
</dbReference>
<dbReference type="PROSITE" id="PS00107">
    <property type="entry name" value="PROTEIN_KINASE_ATP"/>
    <property type="match status" value="1"/>
</dbReference>
<keyword evidence="7" id="KW-1185">Reference proteome</keyword>
<dbReference type="InterPro" id="IPR051931">
    <property type="entry name" value="PAK3-like"/>
</dbReference>
<evidence type="ECO:0000259" key="5">
    <source>
        <dbReference type="PROSITE" id="PS50011"/>
    </source>
</evidence>
<keyword evidence="2 4" id="KW-0547">Nucleotide-binding</keyword>
<dbReference type="EMBL" id="CAXAMN010016446">
    <property type="protein sequence ID" value="CAK9048210.1"/>
    <property type="molecule type" value="Genomic_DNA"/>
</dbReference>
<keyword evidence="3 4" id="KW-0067">ATP-binding</keyword>
<dbReference type="InterPro" id="IPR017441">
    <property type="entry name" value="Protein_kinase_ATP_BS"/>
</dbReference>
<evidence type="ECO:0000256" key="2">
    <source>
        <dbReference type="ARBA" id="ARBA00022741"/>
    </source>
</evidence>
<reference evidence="6 7" key="1">
    <citation type="submission" date="2024-02" db="EMBL/GenBank/DDBJ databases">
        <authorList>
            <person name="Chen Y."/>
            <person name="Shah S."/>
            <person name="Dougan E. K."/>
            <person name="Thang M."/>
            <person name="Chan C."/>
        </authorList>
    </citation>
    <scope>NUCLEOTIDE SEQUENCE [LARGE SCALE GENOMIC DNA]</scope>
</reference>
<evidence type="ECO:0000313" key="6">
    <source>
        <dbReference type="EMBL" id="CAK9048210.1"/>
    </source>
</evidence>
<dbReference type="InterPro" id="IPR011009">
    <property type="entry name" value="Kinase-like_dom_sf"/>
</dbReference>
<evidence type="ECO:0000256" key="1">
    <source>
        <dbReference type="ARBA" id="ARBA00008874"/>
    </source>
</evidence>
<proteinExistence type="inferred from homology"/>
<comment type="similarity">
    <text evidence="1">Belongs to the protein kinase superfamily. STE Ser/Thr protein kinase family. STE20 subfamily.</text>
</comment>
<comment type="caution">
    <text evidence="6">The sequence shown here is derived from an EMBL/GenBank/DDBJ whole genome shotgun (WGS) entry which is preliminary data.</text>
</comment>
<feature type="binding site" evidence="4">
    <location>
        <position position="112"/>
    </location>
    <ligand>
        <name>ATP</name>
        <dbReference type="ChEBI" id="CHEBI:30616"/>
    </ligand>
</feature>
<dbReference type="PANTHER" id="PTHR45832">
    <property type="entry name" value="SERINE/THREONINE-PROTEIN KINASE SAMKA-RELATED-RELATED"/>
    <property type="match status" value="1"/>
</dbReference>
<accession>A0ABP0M9P5</accession>
<dbReference type="PANTHER" id="PTHR45832:SF22">
    <property type="entry name" value="SERINE_THREONINE-PROTEIN KINASE SAMKA-RELATED"/>
    <property type="match status" value="1"/>
</dbReference>